<keyword evidence="3" id="KW-1185">Reference proteome</keyword>
<feature type="domain" description="Histidine phosphotransferase ChpT C-terminal" evidence="1">
    <location>
        <begin position="78"/>
        <end position="178"/>
    </location>
</feature>
<sequence>MKHTPDIAALIGSRICHDLIGPLSAIGNGVELLSLAGLPETPEMALIADSVTSANAKIKFLRIAFGAASADQLVNHSEVVAILDVMSKNSRISYDWQVDGDLNRVQLRALFLAIMCVETALPLGGEITIRGSGIFAAGRKLNIVQHHWDAAQNKAAADLAAAHVQFAVLPWAASEAGMIPALSVADGSLDLAL</sequence>
<evidence type="ECO:0000313" key="2">
    <source>
        <dbReference type="EMBL" id="NIY72893.1"/>
    </source>
</evidence>
<organism evidence="2 3">
    <name type="scientific">Marivivens donghaensis</name>
    <dbReference type="NCBI Taxonomy" id="1699413"/>
    <lineage>
        <taxon>Bacteria</taxon>
        <taxon>Pseudomonadati</taxon>
        <taxon>Pseudomonadota</taxon>
        <taxon>Alphaproteobacteria</taxon>
        <taxon>Rhodobacterales</taxon>
        <taxon>Paracoccaceae</taxon>
        <taxon>Marivivens group</taxon>
        <taxon>Marivivens</taxon>
    </lineage>
</organism>
<accession>A0ABX0VXR5</accession>
<dbReference type="Gene3D" id="1.10.287.130">
    <property type="match status" value="1"/>
</dbReference>
<dbReference type="Gene3D" id="3.30.565.10">
    <property type="entry name" value="Histidine kinase-like ATPase, C-terminal domain"/>
    <property type="match status" value="1"/>
</dbReference>
<proteinExistence type="predicted"/>
<name>A0ABX0VXR5_9RHOB</name>
<dbReference type="InterPro" id="IPR018762">
    <property type="entry name" value="ChpT_C"/>
</dbReference>
<reference evidence="2 3" key="1">
    <citation type="submission" date="2020-03" db="EMBL/GenBank/DDBJ databases">
        <title>Bacterial isolates of synthetic phycosphere.</title>
        <authorList>
            <person name="Fu H."/>
            <person name="Moran M.A."/>
        </authorList>
    </citation>
    <scope>NUCLEOTIDE SEQUENCE [LARGE SCALE GENOMIC DNA]</scope>
    <source>
        <strain evidence="2 3">HF1</strain>
    </source>
</reference>
<dbReference type="Pfam" id="PF10090">
    <property type="entry name" value="HPTransfase"/>
    <property type="match status" value="1"/>
</dbReference>
<gene>
    <name evidence="2" type="ORF">HCZ30_10680</name>
</gene>
<dbReference type="RefSeq" id="WP_167638277.1">
    <property type="nucleotide sequence ID" value="NZ_JAATOP010000006.1"/>
</dbReference>
<dbReference type="Proteomes" id="UP000709466">
    <property type="component" value="Unassembled WGS sequence"/>
</dbReference>
<dbReference type="EMBL" id="JAATOP010000006">
    <property type="protein sequence ID" value="NIY72893.1"/>
    <property type="molecule type" value="Genomic_DNA"/>
</dbReference>
<dbReference type="InterPro" id="IPR036890">
    <property type="entry name" value="HATPase_C_sf"/>
</dbReference>
<evidence type="ECO:0000259" key="1">
    <source>
        <dbReference type="Pfam" id="PF10090"/>
    </source>
</evidence>
<evidence type="ECO:0000313" key="3">
    <source>
        <dbReference type="Proteomes" id="UP000709466"/>
    </source>
</evidence>
<protein>
    <submittedName>
        <fullName evidence="2">Histidine phosphotransferase</fullName>
    </submittedName>
</protein>
<comment type="caution">
    <text evidence="2">The sequence shown here is derived from an EMBL/GenBank/DDBJ whole genome shotgun (WGS) entry which is preliminary data.</text>
</comment>